<evidence type="ECO:0000313" key="3">
    <source>
        <dbReference type="EMBL" id="GAA0677121.1"/>
    </source>
</evidence>
<keyword evidence="1" id="KW-0812">Transmembrane</keyword>
<gene>
    <name evidence="3" type="ORF">GCM10009020_26240</name>
</gene>
<proteinExistence type="predicted"/>
<accession>A0AAV3TC80</accession>
<keyword evidence="1" id="KW-0472">Membrane</keyword>
<dbReference type="SUPFAM" id="SSF46565">
    <property type="entry name" value="Chaperone J-domain"/>
    <property type="match status" value="1"/>
</dbReference>
<dbReference type="InterPro" id="IPR001623">
    <property type="entry name" value="DnaJ_domain"/>
</dbReference>
<evidence type="ECO:0000256" key="1">
    <source>
        <dbReference type="SAM" id="Phobius"/>
    </source>
</evidence>
<feature type="domain" description="J" evidence="2">
    <location>
        <begin position="145"/>
        <end position="198"/>
    </location>
</feature>
<protein>
    <submittedName>
        <fullName evidence="3">J domain-containing protein</fullName>
    </submittedName>
</protein>
<name>A0AAV3TC80_9EURY</name>
<reference evidence="3 4" key="1">
    <citation type="journal article" date="2019" name="Int. J. Syst. Evol. Microbiol.">
        <title>The Global Catalogue of Microorganisms (GCM) 10K type strain sequencing project: providing services to taxonomists for standard genome sequencing and annotation.</title>
        <authorList>
            <consortium name="The Broad Institute Genomics Platform"/>
            <consortium name="The Broad Institute Genome Sequencing Center for Infectious Disease"/>
            <person name="Wu L."/>
            <person name="Ma J."/>
        </authorList>
    </citation>
    <scope>NUCLEOTIDE SEQUENCE [LARGE SCALE GENOMIC DNA]</scope>
    <source>
        <strain evidence="3 4">JCM 16328</strain>
    </source>
</reference>
<evidence type="ECO:0000313" key="4">
    <source>
        <dbReference type="Proteomes" id="UP001500420"/>
    </source>
</evidence>
<dbReference type="AlphaFoldDB" id="A0AAV3TC80"/>
<dbReference type="InterPro" id="IPR036869">
    <property type="entry name" value="J_dom_sf"/>
</dbReference>
<dbReference type="EMBL" id="BAAADV010000007">
    <property type="protein sequence ID" value="GAA0677121.1"/>
    <property type="molecule type" value="Genomic_DNA"/>
</dbReference>
<dbReference type="Proteomes" id="UP001500420">
    <property type="component" value="Unassembled WGS sequence"/>
</dbReference>
<organism evidence="3 4">
    <name type="scientific">Natronoarchaeum mannanilyticum</name>
    <dbReference type="NCBI Taxonomy" id="926360"/>
    <lineage>
        <taxon>Archaea</taxon>
        <taxon>Methanobacteriati</taxon>
        <taxon>Methanobacteriota</taxon>
        <taxon>Stenosarchaea group</taxon>
        <taxon>Halobacteria</taxon>
        <taxon>Halobacteriales</taxon>
        <taxon>Natronoarchaeaceae</taxon>
    </lineage>
</organism>
<dbReference type="PANTHER" id="PTHR24074">
    <property type="entry name" value="CO-CHAPERONE PROTEIN DJLA"/>
    <property type="match status" value="1"/>
</dbReference>
<comment type="caution">
    <text evidence="3">The sequence shown here is derived from an EMBL/GenBank/DDBJ whole genome shotgun (WGS) entry which is preliminary data.</text>
</comment>
<sequence length="198" mass="21998">MWGAIAELPEWLLLGLGLAGASTLLVALAFVAGQRAFPRLEDDPAGSPEREGAERRLAEIRHYLEAIDERYVEKTTVAGQRVEFYLPERDVAVTFDARVFFRLEATDTDPVLVEHELPGGHLGSRLPFETPEIATDEDADAGVATAFAALGLPASADVEEVRRAYRRRVKEVHPDQGGDEDEFRRIREAYDTAREHAD</sequence>
<dbReference type="Gene3D" id="1.10.287.110">
    <property type="entry name" value="DnaJ domain"/>
    <property type="match status" value="1"/>
</dbReference>
<dbReference type="PROSITE" id="PS50076">
    <property type="entry name" value="DNAJ_2"/>
    <property type="match status" value="1"/>
</dbReference>
<dbReference type="CDD" id="cd06257">
    <property type="entry name" value="DnaJ"/>
    <property type="match status" value="1"/>
</dbReference>
<keyword evidence="4" id="KW-1185">Reference proteome</keyword>
<dbReference type="SMART" id="SM00271">
    <property type="entry name" value="DnaJ"/>
    <property type="match status" value="1"/>
</dbReference>
<feature type="transmembrane region" description="Helical" evidence="1">
    <location>
        <begin position="12"/>
        <end position="32"/>
    </location>
</feature>
<dbReference type="Pfam" id="PF00226">
    <property type="entry name" value="DnaJ"/>
    <property type="match status" value="1"/>
</dbReference>
<keyword evidence="1" id="KW-1133">Transmembrane helix</keyword>
<dbReference type="RefSeq" id="WP_343774500.1">
    <property type="nucleotide sequence ID" value="NZ_BAAADV010000007.1"/>
</dbReference>
<dbReference type="InterPro" id="IPR050817">
    <property type="entry name" value="DjlA_DnaK_co-chaperone"/>
</dbReference>
<evidence type="ECO:0000259" key="2">
    <source>
        <dbReference type="PROSITE" id="PS50076"/>
    </source>
</evidence>